<sequence>MPHCEYLLHGGPSWHEASLSDSSLASEESGTAVHKGHNEDLPGHREECDTTIVGGDCLSVSREAE</sequence>
<evidence type="ECO:0000256" key="1">
    <source>
        <dbReference type="SAM" id="MobiDB-lite"/>
    </source>
</evidence>
<feature type="compositionally biased region" description="Low complexity" evidence="1">
    <location>
        <begin position="16"/>
        <end position="29"/>
    </location>
</feature>
<dbReference type="EMBL" id="JAVRJZ010000004">
    <property type="protein sequence ID" value="KAK2723642.1"/>
    <property type="molecule type" value="Genomic_DNA"/>
</dbReference>
<evidence type="ECO:0000313" key="3">
    <source>
        <dbReference type="Proteomes" id="UP001187531"/>
    </source>
</evidence>
<proteinExistence type="predicted"/>
<protein>
    <submittedName>
        <fullName evidence="2">Uncharacterized protein</fullName>
    </submittedName>
</protein>
<keyword evidence="3" id="KW-1185">Reference proteome</keyword>
<comment type="caution">
    <text evidence="2">The sequence shown here is derived from an EMBL/GenBank/DDBJ whole genome shotgun (WGS) entry which is preliminary data.</text>
</comment>
<evidence type="ECO:0000313" key="2">
    <source>
        <dbReference type="EMBL" id="KAK2723642.1"/>
    </source>
</evidence>
<feature type="region of interest" description="Disordered" evidence="1">
    <location>
        <begin position="14"/>
        <end position="48"/>
    </location>
</feature>
<dbReference type="Proteomes" id="UP001187531">
    <property type="component" value="Unassembled WGS sequence"/>
</dbReference>
<gene>
    <name evidence="2" type="ORF">QYM36_002102</name>
</gene>
<accession>A0AA88LAX2</accession>
<feature type="compositionally biased region" description="Basic and acidic residues" evidence="1">
    <location>
        <begin position="36"/>
        <end position="48"/>
    </location>
</feature>
<reference evidence="2" key="1">
    <citation type="submission" date="2023-07" db="EMBL/GenBank/DDBJ databases">
        <title>Chromosome-level genome assembly of Artemia franciscana.</title>
        <authorList>
            <person name="Jo E."/>
        </authorList>
    </citation>
    <scope>NUCLEOTIDE SEQUENCE</scope>
    <source>
        <tissue evidence="2">Whole body</tissue>
    </source>
</reference>
<dbReference type="AlphaFoldDB" id="A0AA88LAX2"/>
<organism evidence="2 3">
    <name type="scientific">Artemia franciscana</name>
    <name type="common">Brine shrimp</name>
    <name type="synonym">Artemia sanfranciscana</name>
    <dbReference type="NCBI Taxonomy" id="6661"/>
    <lineage>
        <taxon>Eukaryota</taxon>
        <taxon>Metazoa</taxon>
        <taxon>Ecdysozoa</taxon>
        <taxon>Arthropoda</taxon>
        <taxon>Crustacea</taxon>
        <taxon>Branchiopoda</taxon>
        <taxon>Anostraca</taxon>
        <taxon>Artemiidae</taxon>
        <taxon>Artemia</taxon>
    </lineage>
</organism>
<name>A0AA88LAX2_ARTSF</name>